<organism evidence="1 2">
    <name type="scientific">Paenibacillus residui</name>
    <dbReference type="NCBI Taxonomy" id="629724"/>
    <lineage>
        <taxon>Bacteria</taxon>
        <taxon>Bacillati</taxon>
        <taxon>Bacillota</taxon>
        <taxon>Bacilli</taxon>
        <taxon>Bacillales</taxon>
        <taxon>Paenibacillaceae</taxon>
        <taxon>Paenibacillus</taxon>
    </lineage>
</organism>
<comment type="caution">
    <text evidence="1">The sequence shown here is derived from an EMBL/GenBank/DDBJ whole genome shotgun (WGS) entry which is preliminary data.</text>
</comment>
<protein>
    <submittedName>
        <fullName evidence="1">Uncharacterized protein</fullName>
    </submittedName>
</protein>
<accession>A0ABW3D6M1</accession>
<reference evidence="2" key="1">
    <citation type="journal article" date="2019" name="Int. J. Syst. Evol. Microbiol.">
        <title>The Global Catalogue of Microorganisms (GCM) 10K type strain sequencing project: providing services to taxonomists for standard genome sequencing and annotation.</title>
        <authorList>
            <consortium name="The Broad Institute Genomics Platform"/>
            <consortium name="The Broad Institute Genome Sequencing Center for Infectious Disease"/>
            <person name="Wu L."/>
            <person name="Ma J."/>
        </authorList>
    </citation>
    <scope>NUCLEOTIDE SEQUENCE [LARGE SCALE GENOMIC DNA]</scope>
    <source>
        <strain evidence="2">CCUG 57263</strain>
    </source>
</reference>
<dbReference type="RefSeq" id="WP_379286280.1">
    <property type="nucleotide sequence ID" value="NZ_JBHTIU010000012.1"/>
</dbReference>
<proteinExistence type="predicted"/>
<sequence>MIDLKSLATPEVLRKRLLVAAALDLILCPEEWLRYHHYIPQWAPGVTLAKIDNGAGDHLFALFTEDGTIIKGFDHESALSPHAGDEYEVWPGIYEEVPASLLSLLEAEELEKEEVTFCIWRENQDTVWRTGEVDIPPGEDDGSGFLLGTIFETAEDYADWAEAYFDMPIPIDIVTRFYEDSPITEEMVHLLNPERDTEEALSELKELGMRIETN</sequence>
<gene>
    <name evidence="1" type="ORF">ACFQ03_04225</name>
</gene>
<dbReference type="Proteomes" id="UP001597120">
    <property type="component" value="Unassembled WGS sequence"/>
</dbReference>
<dbReference type="EMBL" id="JBHTIU010000012">
    <property type="protein sequence ID" value="MFD0868344.1"/>
    <property type="molecule type" value="Genomic_DNA"/>
</dbReference>
<name>A0ABW3D6M1_9BACL</name>
<keyword evidence="2" id="KW-1185">Reference proteome</keyword>
<evidence type="ECO:0000313" key="1">
    <source>
        <dbReference type="EMBL" id="MFD0868344.1"/>
    </source>
</evidence>
<evidence type="ECO:0000313" key="2">
    <source>
        <dbReference type="Proteomes" id="UP001597120"/>
    </source>
</evidence>